<dbReference type="InterPro" id="IPR016024">
    <property type="entry name" value="ARM-type_fold"/>
</dbReference>
<keyword evidence="1" id="KW-0640">Prion</keyword>
<sequence>MAADNNWVESKEAQVKDLLDKLYNAETSKECAEHADKLGALLKEEGILGLERYGIIDNFSAAVKNKKSGIARESGLIGFVSLFRSMGPTTEPMFIPILPLILGAYADKGDVVREAAESAIRELSLLPPPY</sequence>
<dbReference type="Pfam" id="PF24987">
    <property type="entry name" value="HEAT_EF3_N"/>
    <property type="match status" value="1"/>
</dbReference>
<dbReference type="EMBL" id="JASJQH010009338">
    <property type="protein sequence ID" value="KAK9679986.1"/>
    <property type="molecule type" value="Genomic_DNA"/>
</dbReference>
<gene>
    <name evidence="1" type="primary">NEW1_4</name>
    <name evidence="1" type="ORF">K7432_016084</name>
</gene>
<name>A0ABR2VM44_9FUNG</name>
<protein>
    <submittedName>
        <fullName evidence="1">[NU+] prion formation protein 1</fullName>
    </submittedName>
</protein>
<evidence type="ECO:0000313" key="1">
    <source>
        <dbReference type="EMBL" id="KAK9679986.1"/>
    </source>
</evidence>
<keyword evidence="2" id="KW-1185">Reference proteome</keyword>
<dbReference type="InterPro" id="IPR011989">
    <property type="entry name" value="ARM-like"/>
</dbReference>
<evidence type="ECO:0000313" key="2">
    <source>
        <dbReference type="Proteomes" id="UP001479436"/>
    </source>
</evidence>
<keyword evidence="1" id="KW-0034">Amyloid</keyword>
<dbReference type="Gene3D" id="1.25.10.10">
    <property type="entry name" value="Leucine-rich Repeat Variant"/>
    <property type="match status" value="1"/>
</dbReference>
<dbReference type="Proteomes" id="UP001479436">
    <property type="component" value="Unassembled WGS sequence"/>
</dbReference>
<organism evidence="1 2">
    <name type="scientific">Basidiobolus ranarum</name>
    <dbReference type="NCBI Taxonomy" id="34480"/>
    <lineage>
        <taxon>Eukaryota</taxon>
        <taxon>Fungi</taxon>
        <taxon>Fungi incertae sedis</taxon>
        <taxon>Zoopagomycota</taxon>
        <taxon>Entomophthoromycotina</taxon>
        <taxon>Basidiobolomycetes</taxon>
        <taxon>Basidiobolales</taxon>
        <taxon>Basidiobolaceae</taxon>
        <taxon>Basidiobolus</taxon>
    </lineage>
</organism>
<reference evidence="1 2" key="1">
    <citation type="submission" date="2023-04" db="EMBL/GenBank/DDBJ databases">
        <title>Genome of Basidiobolus ranarum AG-B5.</title>
        <authorList>
            <person name="Stajich J.E."/>
            <person name="Carter-House D."/>
            <person name="Gryganskyi A."/>
        </authorList>
    </citation>
    <scope>NUCLEOTIDE SEQUENCE [LARGE SCALE GENOMIC DNA]</scope>
    <source>
        <strain evidence="1 2">AG-B5</strain>
    </source>
</reference>
<proteinExistence type="predicted"/>
<dbReference type="SUPFAM" id="SSF48371">
    <property type="entry name" value="ARM repeat"/>
    <property type="match status" value="1"/>
</dbReference>
<comment type="caution">
    <text evidence="1">The sequence shown here is derived from an EMBL/GenBank/DDBJ whole genome shotgun (WGS) entry which is preliminary data.</text>
</comment>
<accession>A0ABR2VM44</accession>